<evidence type="ECO:0000313" key="2">
    <source>
        <dbReference type="Proteomes" id="UP001321445"/>
    </source>
</evidence>
<organism evidence="1 2">
    <name type="scientific">Hydrogenimonas cancrithermarum</name>
    <dbReference type="NCBI Taxonomy" id="2993563"/>
    <lineage>
        <taxon>Bacteria</taxon>
        <taxon>Pseudomonadati</taxon>
        <taxon>Campylobacterota</taxon>
        <taxon>Epsilonproteobacteria</taxon>
        <taxon>Campylobacterales</taxon>
        <taxon>Hydrogenimonadaceae</taxon>
        <taxon>Hydrogenimonas</taxon>
    </lineage>
</organism>
<keyword evidence="2" id="KW-1185">Reference proteome</keyword>
<dbReference type="Proteomes" id="UP001321445">
    <property type="component" value="Chromosome"/>
</dbReference>
<reference evidence="1 2" key="1">
    <citation type="submission" date="2023-03" db="EMBL/GenBank/DDBJ databases">
        <title>Description of Hydrogenimonas sp. ISO32.</title>
        <authorList>
            <person name="Mino S."/>
            <person name="Fukazawa S."/>
            <person name="Sawabe T."/>
        </authorList>
    </citation>
    <scope>NUCLEOTIDE SEQUENCE [LARGE SCALE GENOMIC DNA]</scope>
    <source>
        <strain evidence="1 2">ISO32</strain>
    </source>
</reference>
<dbReference type="EMBL" id="AP027370">
    <property type="protein sequence ID" value="BDY12478.1"/>
    <property type="molecule type" value="Genomic_DNA"/>
</dbReference>
<sequence length="76" mass="8552">MNLETVGRIFVKIQTMPVGLFGNWGINLPVRWTAGGAGKEFFSTQMAMGMLYCLKSWDLPGWSIRVGRNIKKSKTE</sequence>
<proteinExistence type="predicted"/>
<evidence type="ECO:0000313" key="1">
    <source>
        <dbReference type="EMBL" id="BDY12478.1"/>
    </source>
</evidence>
<gene>
    <name evidence="1" type="ORF">HCR_07900</name>
</gene>
<protein>
    <submittedName>
        <fullName evidence="1">Uncharacterized protein</fullName>
    </submittedName>
</protein>
<accession>A0ABM8FLC0</accession>
<name>A0ABM8FLC0_9BACT</name>